<dbReference type="Proteomes" id="UP000572051">
    <property type="component" value="Unassembled WGS sequence"/>
</dbReference>
<dbReference type="EMBL" id="JACCFS010000001">
    <property type="protein sequence ID" value="NYJ36043.1"/>
    <property type="molecule type" value="Genomic_DNA"/>
</dbReference>
<accession>A0A7Z0ERJ5</accession>
<dbReference type="InterPro" id="IPR003594">
    <property type="entry name" value="HATPase_dom"/>
</dbReference>
<dbReference type="CDD" id="cd16936">
    <property type="entry name" value="HATPase_RsbW-like"/>
    <property type="match status" value="1"/>
</dbReference>
<keyword evidence="1" id="KW-0418">Kinase</keyword>
<evidence type="ECO:0000256" key="1">
    <source>
        <dbReference type="ARBA" id="ARBA00022527"/>
    </source>
</evidence>
<evidence type="ECO:0000256" key="2">
    <source>
        <dbReference type="SAM" id="MobiDB-lite"/>
    </source>
</evidence>
<feature type="region of interest" description="Disordered" evidence="2">
    <location>
        <begin position="1"/>
        <end position="27"/>
    </location>
</feature>
<dbReference type="Pfam" id="PF13581">
    <property type="entry name" value="HATPase_c_2"/>
    <property type="match status" value="1"/>
</dbReference>
<keyword evidence="1" id="KW-0808">Transferase</keyword>
<dbReference type="RefSeq" id="WP_179825659.1">
    <property type="nucleotide sequence ID" value="NZ_JACCFS010000001.1"/>
</dbReference>
<organism evidence="4 5">
    <name type="scientific">Nocardiopsis aegyptia</name>
    <dbReference type="NCBI Taxonomy" id="220378"/>
    <lineage>
        <taxon>Bacteria</taxon>
        <taxon>Bacillati</taxon>
        <taxon>Actinomycetota</taxon>
        <taxon>Actinomycetes</taxon>
        <taxon>Streptosporangiales</taxon>
        <taxon>Nocardiopsidaceae</taxon>
        <taxon>Nocardiopsis</taxon>
    </lineage>
</organism>
<feature type="domain" description="Histidine kinase/HSP90-like ATPase" evidence="3">
    <location>
        <begin position="56"/>
        <end position="176"/>
    </location>
</feature>
<evidence type="ECO:0000313" key="4">
    <source>
        <dbReference type="EMBL" id="NYJ36043.1"/>
    </source>
</evidence>
<keyword evidence="1" id="KW-0723">Serine/threonine-protein kinase</keyword>
<reference evidence="4 5" key="1">
    <citation type="submission" date="2020-07" db="EMBL/GenBank/DDBJ databases">
        <title>Sequencing the genomes of 1000 actinobacteria strains.</title>
        <authorList>
            <person name="Klenk H.-P."/>
        </authorList>
    </citation>
    <scope>NUCLEOTIDE SEQUENCE [LARGE SCALE GENOMIC DNA]</scope>
    <source>
        <strain evidence="4 5">DSM 44442</strain>
    </source>
</reference>
<dbReference type="PANTHER" id="PTHR35526">
    <property type="entry name" value="ANTI-SIGMA-F FACTOR RSBW-RELATED"/>
    <property type="match status" value="1"/>
</dbReference>
<gene>
    <name evidence="4" type="ORF">HNR10_003924</name>
</gene>
<sequence>MNAELVPSELDSEASRPPTRLAEVADDSPGGWWANALGRLRVGERARTPEGAAQAFPSTADSVRAAREFVAETVAEWDLPGVAEDLRLVTSELVGNACRHAVPAGADPGSVRVLVQVRLLRDRSAVACAVADSSPGAPMKVDAHHFAESGRGLGLVSAFSREWGWNPVPGFGKVVWAICGSEGH</sequence>
<name>A0A7Z0ERJ5_9ACTN</name>
<comment type="caution">
    <text evidence="4">The sequence shown here is derived from an EMBL/GenBank/DDBJ whole genome shotgun (WGS) entry which is preliminary data.</text>
</comment>
<protein>
    <submittedName>
        <fullName evidence="4">Anti-sigma regulatory factor (Ser/Thr protein kinase)</fullName>
    </submittedName>
</protein>
<dbReference type="InterPro" id="IPR036890">
    <property type="entry name" value="HATPase_C_sf"/>
</dbReference>
<dbReference type="AlphaFoldDB" id="A0A7Z0ERJ5"/>
<dbReference type="PANTHER" id="PTHR35526:SF3">
    <property type="entry name" value="ANTI-SIGMA-F FACTOR RSBW"/>
    <property type="match status" value="1"/>
</dbReference>
<evidence type="ECO:0000313" key="5">
    <source>
        <dbReference type="Proteomes" id="UP000572051"/>
    </source>
</evidence>
<dbReference type="Gene3D" id="3.30.565.10">
    <property type="entry name" value="Histidine kinase-like ATPase, C-terminal domain"/>
    <property type="match status" value="1"/>
</dbReference>
<dbReference type="SUPFAM" id="SSF55874">
    <property type="entry name" value="ATPase domain of HSP90 chaperone/DNA topoisomerase II/histidine kinase"/>
    <property type="match status" value="1"/>
</dbReference>
<proteinExistence type="predicted"/>
<dbReference type="InterPro" id="IPR050267">
    <property type="entry name" value="Anti-sigma-factor_SerPK"/>
</dbReference>
<dbReference type="GO" id="GO:0004674">
    <property type="term" value="F:protein serine/threonine kinase activity"/>
    <property type="evidence" value="ECO:0007669"/>
    <property type="project" value="UniProtKB-KW"/>
</dbReference>
<keyword evidence="5" id="KW-1185">Reference proteome</keyword>
<evidence type="ECO:0000259" key="3">
    <source>
        <dbReference type="Pfam" id="PF13581"/>
    </source>
</evidence>